<reference evidence="4" key="1">
    <citation type="submission" date="2010-11" db="EMBL/GenBank/DDBJ databases">
        <title>The complete genome of Mahella australiensis DSM 15567.</title>
        <authorList>
            <consortium name="US DOE Joint Genome Institute (JGI-PGF)"/>
            <person name="Lucas S."/>
            <person name="Copeland A."/>
            <person name="Lapidus A."/>
            <person name="Bruce D."/>
            <person name="Goodwin L."/>
            <person name="Pitluck S."/>
            <person name="Kyrpides N."/>
            <person name="Mavromatis K."/>
            <person name="Pagani I."/>
            <person name="Ivanova N."/>
            <person name="Teshima H."/>
            <person name="Brettin T."/>
            <person name="Detter J.C."/>
            <person name="Han C."/>
            <person name="Tapia R."/>
            <person name="Land M."/>
            <person name="Hauser L."/>
            <person name="Markowitz V."/>
            <person name="Cheng J.-F."/>
            <person name="Hugenholtz P."/>
            <person name="Woyke T."/>
            <person name="Wu D."/>
            <person name="Spring S."/>
            <person name="Pukall R."/>
            <person name="Steenblock K."/>
            <person name="Schneider S."/>
            <person name="Klenk H.-P."/>
            <person name="Eisen J.A."/>
        </authorList>
    </citation>
    <scope>NUCLEOTIDE SEQUENCE [LARGE SCALE GENOMIC DNA]</scope>
    <source>
        <strain evidence="4">DSM 15567 / CIP 107919 / 50-1 BON</strain>
    </source>
</reference>
<dbReference type="PANTHER" id="PTHR43489">
    <property type="entry name" value="ISOMERASE"/>
    <property type="match status" value="1"/>
</dbReference>
<dbReference type="HOGENOM" id="CLU_050006_8_0_9"/>
<keyword evidence="1 3" id="KW-0413">Isomerase</keyword>
<dbReference type="EMBL" id="CP002360">
    <property type="protein sequence ID" value="AEE95451.1"/>
    <property type="molecule type" value="Genomic_DNA"/>
</dbReference>
<proteinExistence type="predicted"/>
<evidence type="ECO:0000313" key="4">
    <source>
        <dbReference type="Proteomes" id="UP000008457"/>
    </source>
</evidence>
<accession>F3ZWL6</accession>
<dbReference type="eggNOG" id="COG1082">
    <property type="taxonomic scope" value="Bacteria"/>
</dbReference>
<dbReference type="InterPro" id="IPR036237">
    <property type="entry name" value="Xyl_isomerase-like_sf"/>
</dbReference>
<dbReference type="GO" id="GO:0016853">
    <property type="term" value="F:isomerase activity"/>
    <property type="evidence" value="ECO:0007669"/>
    <property type="project" value="UniProtKB-KW"/>
</dbReference>
<gene>
    <name evidence="3" type="ordered locus">Mahau_0233</name>
</gene>
<dbReference type="PANTHER" id="PTHR43489:SF7">
    <property type="entry name" value="3-DEHYDRO-D-GULOSIDE 4-EPIMERASE-RELATED"/>
    <property type="match status" value="1"/>
</dbReference>
<sequence length="281" mass="31200">MVKFGCCLPMASFAEQLKQGDDKSGDVAKQLALGLDALHRNGYDFAELGVGTVANLSDDDFERVKGMIAAADIKVHAFNSFIPGSIPLTGPDVSVEQIEQYVSKALMRVSEVGASYVVFGSGAARKVPEGFPVDRAIEQLLDFLKLCERYAARYDVTIAIEPLNKMETNIVNSVAEGLELALRADQPHVKLLADLYHMLVEHESFDIIPKAAQHLVHVHIANKQRRYPGYAIEDDEDFMPFFKALKESGYDGGISAECRFDDFMEESVRSLLYIKQMWQSA</sequence>
<dbReference type="Gene3D" id="3.20.20.150">
    <property type="entry name" value="Divalent-metal-dependent TIM barrel enzymes"/>
    <property type="match status" value="1"/>
</dbReference>
<organism evidence="3 4">
    <name type="scientific">Mahella australiensis (strain DSM 15567 / CIP 107919 / 50-1 BON)</name>
    <dbReference type="NCBI Taxonomy" id="697281"/>
    <lineage>
        <taxon>Bacteria</taxon>
        <taxon>Bacillati</taxon>
        <taxon>Bacillota</taxon>
        <taxon>Clostridia</taxon>
        <taxon>Thermoanaerobacterales</taxon>
        <taxon>Thermoanaerobacterales Family IV. Incertae Sedis</taxon>
        <taxon>Mahella</taxon>
    </lineage>
</organism>
<dbReference type="InterPro" id="IPR013022">
    <property type="entry name" value="Xyl_isomerase-like_TIM-brl"/>
</dbReference>
<dbReference type="SUPFAM" id="SSF51658">
    <property type="entry name" value="Xylose isomerase-like"/>
    <property type="match status" value="1"/>
</dbReference>
<evidence type="ECO:0000313" key="3">
    <source>
        <dbReference type="EMBL" id="AEE95451.1"/>
    </source>
</evidence>
<protein>
    <submittedName>
        <fullName evidence="3">Xylose isomerase domain-containing protein TIM barrel</fullName>
    </submittedName>
</protein>
<dbReference type="AlphaFoldDB" id="F3ZWL6"/>
<evidence type="ECO:0000256" key="1">
    <source>
        <dbReference type="ARBA" id="ARBA00023235"/>
    </source>
</evidence>
<dbReference type="Proteomes" id="UP000008457">
    <property type="component" value="Chromosome"/>
</dbReference>
<dbReference type="KEGG" id="mas:Mahau_0233"/>
<evidence type="ECO:0000259" key="2">
    <source>
        <dbReference type="Pfam" id="PF01261"/>
    </source>
</evidence>
<reference evidence="3 4" key="2">
    <citation type="journal article" date="2011" name="Stand. Genomic Sci.">
        <title>Complete genome sequence of Mahella australiensis type strain (50-1 BON).</title>
        <authorList>
            <person name="Sikorski J."/>
            <person name="Teshima H."/>
            <person name="Nolan M."/>
            <person name="Lucas S."/>
            <person name="Hammon N."/>
            <person name="Deshpande S."/>
            <person name="Cheng J.F."/>
            <person name="Pitluck S."/>
            <person name="Liolios K."/>
            <person name="Pagani I."/>
            <person name="Ivanova N."/>
            <person name="Huntemann M."/>
            <person name="Mavromatis K."/>
            <person name="Ovchinikova G."/>
            <person name="Pati A."/>
            <person name="Tapia R."/>
            <person name="Han C."/>
            <person name="Goodwin L."/>
            <person name="Chen A."/>
            <person name="Palaniappan K."/>
            <person name="Land M."/>
            <person name="Hauser L."/>
            <person name="Ngatchou-Djao O.D."/>
            <person name="Rohde M."/>
            <person name="Pukall R."/>
            <person name="Spring S."/>
            <person name="Abt B."/>
            <person name="Goker M."/>
            <person name="Detter J.C."/>
            <person name="Woyke T."/>
            <person name="Bristow J."/>
            <person name="Markowitz V."/>
            <person name="Hugenholtz P."/>
            <person name="Eisen J.A."/>
            <person name="Kyrpides N.C."/>
            <person name="Klenk H.P."/>
            <person name="Lapidus A."/>
        </authorList>
    </citation>
    <scope>NUCLEOTIDE SEQUENCE [LARGE SCALE GENOMIC DNA]</scope>
    <source>
        <strain evidence="4">DSM 15567 / CIP 107919 / 50-1 BON</strain>
    </source>
</reference>
<dbReference type="OrthoDB" id="9814946at2"/>
<dbReference type="InterPro" id="IPR050417">
    <property type="entry name" value="Sugar_Epim/Isomerase"/>
</dbReference>
<feature type="domain" description="Xylose isomerase-like TIM barrel" evidence="2">
    <location>
        <begin position="35"/>
        <end position="261"/>
    </location>
</feature>
<keyword evidence="4" id="KW-1185">Reference proteome</keyword>
<dbReference type="STRING" id="697281.Mahau_0233"/>
<dbReference type="Pfam" id="PF01261">
    <property type="entry name" value="AP_endonuc_2"/>
    <property type="match status" value="1"/>
</dbReference>
<name>F3ZWL6_MAHA5</name>
<dbReference type="RefSeq" id="WP_013779885.1">
    <property type="nucleotide sequence ID" value="NC_015520.1"/>
</dbReference>